<dbReference type="NCBIfam" id="TIGR01905">
    <property type="entry name" value="paired_CXXCH_1"/>
    <property type="match status" value="8"/>
</dbReference>
<dbReference type="OrthoDB" id="9783375at2"/>
<feature type="domain" description="Doubled CXXCH motif" evidence="3">
    <location>
        <begin position="107"/>
        <end position="145"/>
    </location>
</feature>
<feature type="domain" description="Doubled CXXCH motif" evidence="3">
    <location>
        <begin position="60"/>
        <end position="99"/>
    </location>
</feature>
<feature type="domain" description="Doubled CXXCH motif" evidence="3">
    <location>
        <begin position="392"/>
        <end position="423"/>
    </location>
</feature>
<keyword evidence="5" id="KW-1185">Reference proteome</keyword>
<accession>A0A1M6HYT4</accession>
<dbReference type="InterPro" id="IPR051829">
    <property type="entry name" value="Multiheme_Cytochr_ET"/>
</dbReference>
<dbReference type="Gene3D" id="3.90.10.10">
    <property type="entry name" value="Cytochrome C3"/>
    <property type="match status" value="3"/>
</dbReference>
<dbReference type="PANTHER" id="PTHR35038">
    <property type="entry name" value="DISSIMILATORY SULFITE REDUCTASE SIRA"/>
    <property type="match status" value="1"/>
</dbReference>
<feature type="signal peptide" evidence="2">
    <location>
        <begin position="1"/>
        <end position="27"/>
    </location>
</feature>
<keyword evidence="1 2" id="KW-0732">Signal</keyword>
<name>A0A1M6HYT4_MALRU</name>
<reference evidence="4 5" key="1">
    <citation type="submission" date="2016-11" db="EMBL/GenBank/DDBJ databases">
        <authorList>
            <person name="Jaros S."/>
            <person name="Januszkiewicz K."/>
            <person name="Wedrychowicz H."/>
        </authorList>
    </citation>
    <scope>NUCLEOTIDE SEQUENCE [LARGE SCALE GENOMIC DNA]</scope>
    <source>
        <strain evidence="4 5">DSM 5091</strain>
    </source>
</reference>
<dbReference type="InterPro" id="IPR036280">
    <property type="entry name" value="Multihaem_cyt_sf"/>
</dbReference>
<feature type="domain" description="Doubled CXXCH motif" evidence="3">
    <location>
        <begin position="206"/>
        <end position="227"/>
    </location>
</feature>
<evidence type="ECO:0000313" key="4">
    <source>
        <dbReference type="EMBL" id="SHJ27358.1"/>
    </source>
</evidence>
<feature type="domain" description="Doubled CXXCH motif" evidence="3">
    <location>
        <begin position="232"/>
        <end position="270"/>
    </location>
</feature>
<organism evidence="4 5">
    <name type="scientific">Malonomonas rubra DSM 5091</name>
    <dbReference type="NCBI Taxonomy" id="1122189"/>
    <lineage>
        <taxon>Bacteria</taxon>
        <taxon>Pseudomonadati</taxon>
        <taxon>Thermodesulfobacteriota</taxon>
        <taxon>Desulfuromonadia</taxon>
        <taxon>Desulfuromonadales</taxon>
        <taxon>Geopsychrobacteraceae</taxon>
        <taxon>Malonomonas</taxon>
    </lineage>
</organism>
<dbReference type="EMBL" id="FQZT01000006">
    <property type="protein sequence ID" value="SHJ27358.1"/>
    <property type="molecule type" value="Genomic_DNA"/>
</dbReference>
<sequence>MTIFKHTLVTLCLFSLLSVVFAFQATAADNPYNLAPGARGKLCLDCHEGFKGTMEKKFIHTPLAEGQCTGCHNPHAADHGKLLAADPTQICASCHEDMSAANVRSAHQVVSDGDCVTCHDPHSSDNRMNLVASGSELCFGCHEELGQQVASNKFAHSPVKQDCMTCHAPHFSAENPALLRSQAPELCLDCHDSSKKTFKSQHVGYPVETANCSSCHNPHGSNTTAMLYDNVHQPLTSRMCKQCHEDPSSATPFATVKPSFELCQGCHYEMVNDTFNKDRMHWPVVDEKGCLNCHSPHASSEAMLMKAPQKEVCSSCHSDTIARQARALTKHQPIDDGECSSCHSPHSSDNPFILTEKSNINLCGQCHDWQTHSTHPIGDDVIDPRNPNLSLDCLSCHRTHGTEYKHFIYTETINDLCVQCHQQYRR</sequence>
<evidence type="ECO:0000259" key="3">
    <source>
        <dbReference type="Pfam" id="PF09699"/>
    </source>
</evidence>
<evidence type="ECO:0000256" key="2">
    <source>
        <dbReference type="SAM" id="SignalP"/>
    </source>
</evidence>
<evidence type="ECO:0000313" key="5">
    <source>
        <dbReference type="Proteomes" id="UP000184171"/>
    </source>
</evidence>
<feature type="domain" description="Doubled CXXCH motif" evidence="3">
    <location>
        <begin position="331"/>
        <end position="370"/>
    </location>
</feature>
<evidence type="ECO:0000256" key="1">
    <source>
        <dbReference type="ARBA" id="ARBA00022729"/>
    </source>
</evidence>
<dbReference type="PANTHER" id="PTHR35038:SF6">
    <property type="entry name" value="SURFACE LOCALIZED DECAHEME CYTOCHROME C LIPOPROTEIN"/>
    <property type="match status" value="1"/>
</dbReference>
<dbReference type="RefSeq" id="WP_072908316.1">
    <property type="nucleotide sequence ID" value="NZ_FQZT01000006.1"/>
</dbReference>
<proteinExistence type="predicted"/>
<dbReference type="Proteomes" id="UP000184171">
    <property type="component" value="Unassembled WGS sequence"/>
</dbReference>
<protein>
    <submittedName>
        <fullName evidence="4">Doubled CXXCH domain-containing protein</fullName>
    </submittedName>
</protein>
<dbReference type="GO" id="GO:0016491">
    <property type="term" value="F:oxidoreductase activity"/>
    <property type="evidence" value="ECO:0007669"/>
    <property type="project" value="TreeGrafter"/>
</dbReference>
<gene>
    <name evidence="4" type="ORF">SAMN02745165_01933</name>
</gene>
<dbReference type="AlphaFoldDB" id="A0A1M6HYT4"/>
<feature type="domain" description="Doubled CXXCH motif" evidence="3">
    <location>
        <begin position="283"/>
        <end position="320"/>
    </location>
</feature>
<dbReference type="InterPro" id="IPR010177">
    <property type="entry name" value="Paired_CXXCH_1"/>
</dbReference>
<dbReference type="Gene3D" id="1.10.1130.10">
    <property type="entry name" value="Flavocytochrome C3, Chain A"/>
    <property type="match status" value="1"/>
</dbReference>
<dbReference type="Pfam" id="PF09699">
    <property type="entry name" value="Paired_CXXCH_1"/>
    <property type="match status" value="8"/>
</dbReference>
<feature type="domain" description="Doubled CXXCH motif" evidence="3">
    <location>
        <begin position="156"/>
        <end position="195"/>
    </location>
</feature>
<feature type="chain" id="PRO_5012229326" evidence="2">
    <location>
        <begin position="28"/>
        <end position="426"/>
    </location>
</feature>
<dbReference type="STRING" id="1122189.SAMN02745165_01933"/>
<dbReference type="SUPFAM" id="SSF48695">
    <property type="entry name" value="Multiheme cytochromes"/>
    <property type="match status" value="2"/>
</dbReference>